<organism evidence="2">
    <name type="scientific">Solanum chacoense</name>
    <name type="common">Chaco potato</name>
    <dbReference type="NCBI Taxonomy" id="4108"/>
    <lineage>
        <taxon>Eukaryota</taxon>
        <taxon>Viridiplantae</taxon>
        <taxon>Streptophyta</taxon>
        <taxon>Embryophyta</taxon>
        <taxon>Tracheophyta</taxon>
        <taxon>Spermatophyta</taxon>
        <taxon>Magnoliopsida</taxon>
        <taxon>eudicotyledons</taxon>
        <taxon>Gunneridae</taxon>
        <taxon>Pentapetalae</taxon>
        <taxon>asterids</taxon>
        <taxon>lamiids</taxon>
        <taxon>Solanales</taxon>
        <taxon>Solanaceae</taxon>
        <taxon>Solanoideae</taxon>
        <taxon>Solaneae</taxon>
        <taxon>Solanum</taxon>
    </lineage>
</organism>
<name>A0A0V0GQH4_SOLCH</name>
<feature type="non-terminal residue" evidence="2">
    <location>
        <position position="1"/>
    </location>
</feature>
<dbReference type="EMBL" id="GEDG01033781">
    <property type="protein sequence ID" value="JAP10077.1"/>
    <property type="molecule type" value="Transcribed_RNA"/>
</dbReference>
<reference evidence="2" key="1">
    <citation type="submission" date="2015-12" db="EMBL/GenBank/DDBJ databases">
        <title>Gene expression during late stages of embryo sac development: a critical building block for successful pollen-pistil interactions.</title>
        <authorList>
            <person name="Liu Y."/>
            <person name="Joly V."/>
            <person name="Sabar M."/>
            <person name="Matton D.P."/>
        </authorList>
    </citation>
    <scope>NUCLEOTIDE SEQUENCE</scope>
</reference>
<sequence>AVKSSSNSSQNRFISSKTLPSLDGRGHDAESIAVLALLGFLLGTDADTDFAFDFVWVKFGFTEKSSSSSDDEITMATFLLTFFITSRTVINVFQNTKNFEEFQNQGICTIKVRMRRD</sequence>
<protein>
    <submittedName>
        <fullName evidence="2">Putative ovule protein</fullName>
    </submittedName>
</protein>
<evidence type="ECO:0000313" key="2">
    <source>
        <dbReference type="EMBL" id="JAP10077.1"/>
    </source>
</evidence>
<accession>A0A0V0GQH4</accession>
<evidence type="ECO:0000256" key="1">
    <source>
        <dbReference type="SAM" id="MobiDB-lite"/>
    </source>
</evidence>
<feature type="region of interest" description="Disordered" evidence="1">
    <location>
        <begin position="1"/>
        <end position="24"/>
    </location>
</feature>
<proteinExistence type="predicted"/>
<dbReference type="AlphaFoldDB" id="A0A0V0GQH4"/>
<feature type="compositionally biased region" description="Low complexity" evidence="1">
    <location>
        <begin position="1"/>
        <end position="16"/>
    </location>
</feature>